<dbReference type="eggNOG" id="ENOG5031MIV">
    <property type="taxonomic scope" value="Bacteria"/>
</dbReference>
<dbReference type="AlphaFoldDB" id="C0XNK8"/>
<evidence type="ECO:0000313" key="1">
    <source>
        <dbReference type="EMBL" id="EEI18176.1"/>
    </source>
</evidence>
<gene>
    <name evidence="1" type="ORF">HMPREF0298_0028</name>
</gene>
<keyword evidence="2" id="KW-1185">Reference proteome</keyword>
<dbReference type="HOGENOM" id="CLU_2192600_0_0_11"/>
<dbReference type="Proteomes" id="UP000006196">
    <property type="component" value="Unassembled WGS sequence"/>
</dbReference>
<organism evidence="1 2">
    <name type="scientific">Corynebacterium lipophiloflavum (strain ATCC 700352 / DSM 44291 / CCUG 37336 / JCM 10383 / DMMZ 1944)</name>
    <dbReference type="NCBI Taxonomy" id="525263"/>
    <lineage>
        <taxon>Bacteria</taxon>
        <taxon>Bacillati</taxon>
        <taxon>Actinomycetota</taxon>
        <taxon>Actinomycetes</taxon>
        <taxon>Mycobacteriales</taxon>
        <taxon>Corynebacteriaceae</taxon>
        <taxon>Corynebacterium</taxon>
    </lineage>
</organism>
<reference evidence="1" key="1">
    <citation type="submission" date="2009-01" db="EMBL/GenBank/DDBJ databases">
        <authorList>
            <person name="Qin X."/>
            <person name="Bachman B."/>
            <person name="Battles P."/>
            <person name="Bell A."/>
            <person name="Bess C."/>
            <person name="Bickham C."/>
            <person name="Chaboub L."/>
            <person name="Chen D."/>
            <person name="Coyle M."/>
            <person name="Deiros D.R."/>
            <person name="Dinh H."/>
            <person name="Forbes L."/>
            <person name="Fowler G."/>
            <person name="Francisco L."/>
            <person name="Fu Q."/>
            <person name="Gubbala S."/>
            <person name="Hale W."/>
            <person name="Han Y."/>
            <person name="Hemphill L."/>
            <person name="Highlander S.K."/>
            <person name="Hirani K."/>
            <person name="Hogues M."/>
            <person name="Jackson L."/>
            <person name="Jakkamsetti A."/>
            <person name="Javaid M."/>
            <person name="Jiang H."/>
            <person name="Korchina V."/>
            <person name="Kovar C."/>
            <person name="Lara F."/>
            <person name="Lee S."/>
            <person name="Mata R."/>
            <person name="Mathew T."/>
            <person name="Moen C."/>
            <person name="Morales K."/>
            <person name="Munidasa M."/>
            <person name="Nazareth L."/>
            <person name="Ngo R."/>
            <person name="Nguyen L."/>
            <person name="Okwuonu G."/>
            <person name="Ongeri F."/>
            <person name="Patil S."/>
            <person name="Petrosino J."/>
            <person name="Pham C."/>
            <person name="Pham P."/>
            <person name="Pu L.-L."/>
            <person name="Puazo M."/>
            <person name="Raj R."/>
            <person name="Reid J."/>
            <person name="Rouhana J."/>
            <person name="Saada N."/>
            <person name="Shang Y."/>
            <person name="Simmons D."/>
            <person name="Thornton R."/>
            <person name="Warren J."/>
            <person name="Weissenberger G."/>
            <person name="Zhang J."/>
            <person name="Zhang L."/>
            <person name="Zhou C."/>
            <person name="Zhu D."/>
            <person name="Muzny D."/>
            <person name="Worley K."/>
            <person name="Gibbs R."/>
        </authorList>
    </citation>
    <scope>NUCLEOTIDE SEQUENCE [LARGE SCALE GENOMIC DNA]</scope>
    <source>
        <strain evidence="1">DSM 44291</strain>
    </source>
</reference>
<proteinExistence type="predicted"/>
<comment type="caution">
    <text evidence="1">The sequence shown here is derived from an EMBL/GenBank/DDBJ whole genome shotgun (WGS) entry which is preliminary data.</text>
</comment>
<dbReference type="EMBL" id="ACHJ01000005">
    <property type="protein sequence ID" value="EEI18176.1"/>
    <property type="molecule type" value="Genomic_DNA"/>
</dbReference>
<protein>
    <submittedName>
        <fullName evidence="1">Uncharacterized protein</fullName>
    </submittedName>
</protein>
<evidence type="ECO:0000313" key="2">
    <source>
        <dbReference type="Proteomes" id="UP000006196"/>
    </source>
</evidence>
<sequence length="108" mass="12584">MVRLSWDQSGVVFPTPYPSSNFLPEIQKQLEGHDWTHLPAEVSVGNNPDQTWTIFLPPSVDLSTWIENEKKAYWVDFLIYMVSEYLDGEEETYRANIAWLEEARYKGA</sequence>
<name>C0XNK8_CORLD</name>
<accession>C0XNK8</accession>